<sequence length="157" mass="18601">MHYRFIVHRSRSCCPARICRVYEGQDEIFAELLNIVEAANRYNLDADHILERIEPQIAAYQEPTSTDLNTQQVLPEEAARFWYKLAKYNLIKGRYPYGFKCLIDAFERAVMLRHALLIANCIGLFERFRVHADPEIIARYDMWERNDQKDGFAIWNL</sequence>
<proteinExistence type="predicted"/>
<name>A0ABW4DFI6_9BACL</name>
<comment type="caution">
    <text evidence="1">The sequence shown here is derived from an EMBL/GenBank/DDBJ whole genome shotgun (WGS) entry which is preliminary data.</text>
</comment>
<keyword evidence="2" id="KW-1185">Reference proteome</keyword>
<evidence type="ECO:0000313" key="2">
    <source>
        <dbReference type="Proteomes" id="UP001597340"/>
    </source>
</evidence>
<dbReference type="EMBL" id="JBHTNZ010000022">
    <property type="protein sequence ID" value="MFD1462807.1"/>
    <property type="molecule type" value="Genomic_DNA"/>
</dbReference>
<evidence type="ECO:0000313" key="1">
    <source>
        <dbReference type="EMBL" id="MFD1462807.1"/>
    </source>
</evidence>
<accession>A0ABW4DFI6</accession>
<reference evidence="2" key="1">
    <citation type="journal article" date="2019" name="Int. J. Syst. Evol. Microbiol.">
        <title>The Global Catalogue of Microorganisms (GCM) 10K type strain sequencing project: providing services to taxonomists for standard genome sequencing and annotation.</title>
        <authorList>
            <consortium name="The Broad Institute Genomics Platform"/>
            <consortium name="The Broad Institute Genome Sequencing Center for Infectious Disease"/>
            <person name="Wu L."/>
            <person name="Ma J."/>
        </authorList>
    </citation>
    <scope>NUCLEOTIDE SEQUENCE [LARGE SCALE GENOMIC DNA]</scope>
    <source>
        <strain evidence="2">CCM 9147</strain>
    </source>
</reference>
<protein>
    <submittedName>
        <fullName evidence="1">Uncharacterized protein</fullName>
    </submittedName>
</protein>
<gene>
    <name evidence="1" type="ORF">ACFQ5D_15635</name>
</gene>
<organism evidence="1 2">
    <name type="scientific">Paenibacillus farraposensis</name>
    <dbReference type="NCBI Taxonomy" id="2807095"/>
    <lineage>
        <taxon>Bacteria</taxon>
        <taxon>Bacillati</taxon>
        <taxon>Bacillota</taxon>
        <taxon>Bacilli</taxon>
        <taxon>Bacillales</taxon>
        <taxon>Paenibacillaceae</taxon>
        <taxon>Paenibacillus</taxon>
    </lineage>
</organism>
<dbReference type="Proteomes" id="UP001597340">
    <property type="component" value="Unassembled WGS sequence"/>
</dbReference>
<dbReference type="RefSeq" id="WP_377532215.1">
    <property type="nucleotide sequence ID" value="NZ_JAFFQR010000084.1"/>
</dbReference>